<dbReference type="Proteomes" id="UP000289437">
    <property type="component" value="Unassembled WGS sequence"/>
</dbReference>
<accession>A0A4Q0T2E6</accession>
<feature type="transmembrane region" description="Helical" evidence="1">
    <location>
        <begin position="40"/>
        <end position="64"/>
    </location>
</feature>
<reference evidence="3" key="2">
    <citation type="submission" date="2019-02" db="EMBL/GenBank/DDBJ databases">
        <title>Granulicella sibirica sp. nov., a psychrotolerant acidobacterium isolated from an organic soil layer in forested tundra, West Siberia.</title>
        <authorList>
            <person name="Oshkin I.Y."/>
            <person name="Kulichevskaya I.S."/>
            <person name="Rijpstra W.I.C."/>
            <person name="Sinninghe Damste J.S."/>
            <person name="Rakitin A.L."/>
            <person name="Ravin N.V."/>
            <person name="Dedysh S.N."/>
        </authorList>
    </citation>
    <scope>NUCLEOTIDE SEQUENCE [LARGE SCALE GENOMIC DNA]</scope>
    <source>
        <strain evidence="3">AF10</strain>
    </source>
</reference>
<name>A0A4Q0T2E6_9BACT</name>
<comment type="caution">
    <text evidence="2">The sequence shown here is derived from an EMBL/GenBank/DDBJ whole genome shotgun (WGS) entry which is preliminary data.</text>
</comment>
<evidence type="ECO:0000313" key="2">
    <source>
        <dbReference type="EMBL" id="RXH55731.1"/>
    </source>
</evidence>
<organism evidence="2 3">
    <name type="scientific">Granulicella sibirica</name>
    <dbReference type="NCBI Taxonomy" id="2479048"/>
    <lineage>
        <taxon>Bacteria</taxon>
        <taxon>Pseudomonadati</taxon>
        <taxon>Acidobacteriota</taxon>
        <taxon>Terriglobia</taxon>
        <taxon>Terriglobales</taxon>
        <taxon>Acidobacteriaceae</taxon>
        <taxon>Granulicella</taxon>
    </lineage>
</organism>
<dbReference type="EMBL" id="RDSM01000002">
    <property type="protein sequence ID" value="RXH55731.1"/>
    <property type="molecule type" value="Genomic_DNA"/>
</dbReference>
<keyword evidence="1" id="KW-0812">Transmembrane</keyword>
<reference evidence="2 3" key="1">
    <citation type="submission" date="2018-11" db="EMBL/GenBank/DDBJ databases">
        <authorList>
            <person name="Mardanov A.V."/>
            <person name="Ravin N.V."/>
            <person name="Dedysh S.N."/>
        </authorList>
    </citation>
    <scope>NUCLEOTIDE SEQUENCE [LARGE SCALE GENOMIC DNA]</scope>
    <source>
        <strain evidence="2 3">AF10</strain>
    </source>
</reference>
<proteinExistence type="predicted"/>
<gene>
    <name evidence="2" type="ORF">GRAN_2588</name>
</gene>
<keyword evidence="1" id="KW-1133">Transmembrane helix</keyword>
<protein>
    <submittedName>
        <fullName evidence="2">Uncharacterized protein</fullName>
    </submittedName>
</protein>
<evidence type="ECO:0000313" key="3">
    <source>
        <dbReference type="Proteomes" id="UP000289437"/>
    </source>
</evidence>
<keyword evidence="3" id="KW-1185">Reference proteome</keyword>
<evidence type="ECO:0000256" key="1">
    <source>
        <dbReference type="SAM" id="Phobius"/>
    </source>
</evidence>
<dbReference type="AlphaFoldDB" id="A0A4Q0T2E6"/>
<sequence>MSDPTVSPSGAGCFALFDQQRLLLPQNVQLPLFALDEMRIGLWLIFPGLEFLLGAIYGEVYLLTKRGGHAHRLRRHVNHFDTRRL</sequence>
<keyword evidence="1" id="KW-0472">Membrane</keyword>